<dbReference type="OrthoDB" id="9814092at2"/>
<feature type="transmembrane region" description="Helical" evidence="6">
    <location>
        <begin position="163"/>
        <end position="186"/>
    </location>
</feature>
<comment type="similarity">
    <text evidence="6">Belongs to the TVP38/TMEM64 family.</text>
</comment>
<evidence type="ECO:0000256" key="2">
    <source>
        <dbReference type="ARBA" id="ARBA00022475"/>
    </source>
</evidence>
<reference evidence="8 9" key="1">
    <citation type="submission" date="2016-10" db="EMBL/GenBank/DDBJ databases">
        <authorList>
            <person name="de Groot N.N."/>
        </authorList>
    </citation>
    <scope>NUCLEOTIDE SEQUENCE [LARGE SCALE GENOMIC DNA]</scope>
    <source>
        <strain evidence="8 9">CGMCC 1.6291</strain>
    </source>
</reference>
<dbReference type="GO" id="GO:0005886">
    <property type="term" value="C:plasma membrane"/>
    <property type="evidence" value="ECO:0007669"/>
    <property type="project" value="UniProtKB-SubCell"/>
</dbReference>
<keyword evidence="2 6" id="KW-1003">Cell membrane</keyword>
<feature type="transmembrane region" description="Helical" evidence="6">
    <location>
        <begin position="86"/>
        <end position="107"/>
    </location>
</feature>
<feature type="domain" description="VTT" evidence="7">
    <location>
        <begin position="67"/>
        <end position="182"/>
    </location>
</feature>
<feature type="transmembrane region" description="Helical" evidence="6">
    <location>
        <begin position="50"/>
        <end position="80"/>
    </location>
</feature>
<dbReference type="PANTHER" id="PTHR12677">
    <property type="entry name" value="GOLGI APPARATUS MEMBRANE PROTEIN TVP38-RELATED"/>
    <property type="match status" value="1"/>
</dbReference>
<proteinExistence type="inferred from homology"/>
<dbReference type="AlphaFoldDB" id="A0A1H8V0T7"/>
<accession>A0A1H8V0T7</accession>
<dbReference type="Proteomes" id="UP000199657">
    <property type="component" value="Unassembled WGS sequence"/>
</dbReference>
<gene>
    <name evidence="8" type="ORF">SAMN04488052_10928</name>
</gene>
<dbReference type="PANTHER" id="PTHR12677:SF59">
    <property type="entry name" value="GOLGI APPARATUS MEMBRANE PROTEIN TVP38-RELATED"/>
    <property type="match status" value="1"/>
</dbReference>
<keyword evidence="3 6" id="KW-0812">Transmembrane</keyword>
<evidence type="ECO:0000256" key="4">
    <source>
        <dbReference type="ARBA" id="ARBA00022989"/>
    </source>
</evidence>
<keyword evidence="4 6" id="KW-1133">Transmembrane helix</keyword>
<dbReference type="RefSeq" id="WP_091645467.1">
    <property type="nucleotide sequence ID" value="NZ_FOEG01000009.1"/>
</dbReference>
<evidence type="ECO:0000256" key="5">
    <source>
        <dbReference type="ARBA" id="ARBA00023136"/>
    </source>
</evidence>
<evidence type="ECO:0000313" key="9">
    <source>
        <dbReference type="Proteomes" id="UP000199657"/>
    </source>
</evidence>
<sequence>MSLRSRVIALCTVLLVLVVLAALWGTVSIDDIWQAGWLQDMATRIAENPWLTWLVFGAVVIGVQIAVPQLVLVVVSVILLGAWEGFFVVYIGMLVGSAIGYLLGRWLARHPVRRLSGRKMRQFSRLLARRGIMNMTLINLLPLGPHTIINLAAGSSHLRFRDFLPGTAIGLLPSTVLTAVATHVLLQVGRAPTTGEATVALILLALLGVGGWLATRWAWRWVSRQ</sequence>
<dbReference type="EMBL" id="FOEG01000009">
    <property type="protein sequence ID" value="SEP08814.1"/>
    <property type="molecule type" value="Genomic_DNA"/>
</dbReference>
<feature type="transmembrane region" description="Helical" evidence="6">
    <location>
        <begin position="127"/>
        <end position="143"/>
    </location>
</feature>
<keyword evidence="5 6" id="KW-0472">Membrane</keyword>
<evidence type="ECO:0000313" key="8">
    <source>
        <dbReference type="EMBL" id="SEP08814.1"/>
    </source>
</evidence>
<feature type="transmembrane region" description="Helical" evidence="6">
    <location>
        <begin position="6"/>
        <end position="29"/>
    </location>
</feature>
<feature type="transmembrane region" description="Helical" evidence="6">
    <location>
        <begin position="198"/>
        <end position="219"/>
    </location>
</feature>
<evidence type="ECO:0000256" key="3">
    <source>
        <dbReference type="ARBA" id="ARBA00022692"/>
    </source>
</evidence>
<dbReference type="InterPro" id="IPR032816">
    <property type="entry name" value="VTT_dom"/>
</dbReference>
<dbReference type="STRING" id="406100.SAMN04488052_10928"/>
<comment type="subcellular location">
    <subcellularLocation>
        <location evidence="1 6">Cell membrane</location>
        <topology evidence="1 6">Multi-pass membrane protein</topology>
    </subcellularLocation>
</comment>
<name>A0A1H8V0T7_9GAMM</name>
<organism evidence="8 9">
    <name type="scientific">Aquisalimonas asiatica</name>
    <dbReference type="NCBI Taxonomy" id="406100"/>
    <lineage>
        <taxon>Bacteria</taxon>
        <taxon>Pseudomonadati</taxon>
        <taxon>Pseudomonadota</taxon>
        <taxon>Gammaproteobacteria</taxon>
        <taxon>Chromatiales</taxon>
        <taxon>Ectothiorhodospiraceae</taxon>
        <taxon>Aquisalimonas</taxon>
    </lineage>
</organism>
<dbReference type="Pfam" id="PF09335">
    <property type="entry name" value="VTT_dom"/>
    <property type="match status" value="1"/>
</dbReference>
<keyword evidence="9" id="KW-1185">Reference proteome</keyword>
<dbReference type="InterPro" id="IPR015414">
    <property type="entry name" value="TMEM64"/>
</dbReference>
<protein>
    <recommendedName>
        <fullName evidence="6">TVP38/TMEM64 family membrane protein</fullName>
    </recommendedName>
</protein>
<evidence type="ECO:0000256" key="6">
    <source>
        <dbReference type="RuleBase" id="RU366058"/>
    </source>
</evidence>
<evidence type="ECO:0000256" key="1">
    <source>
        <dbReference type="ARBA" id="ARBA00004651"/>
    </source>
</evidence>
<evidence type="ECO:0000259" key="7">
    <source>
        <dbReference type="Pfam" id="PF09335"/>
    </source>
</evidence>